<feature type="signal peptide" evidence="2">
    <location>
        <begin position="1"/>
        <end position="26"/>
    </location>
</feature>
<evidence type="ECO:0000256" key="1">
    <source>
        <dbReference type="SAM" id="MobiDB-lite"/>
    </source>
</evidence>
<accession>A0ABS4NVB8</accession>
<proteinExistence type="predicted"/>
<dbReference type="InterPro" id="IPR001119">
    <property type="entry name" value="SLH_dom"/>
</dbReference>
<sequence length="842" mass="91258">MIRKLTGILAGIVGAGMLFGSMGTAAAQSAGTKDYEGHWAQQTIQSWLDNGLLRGFGDGSVKPNQTITRAEFMTLINRSYHFTEQSKVNFSDVPSTSWAYSEVAKAIAAGYIQGFNNEMRPNAPINRQEAAVIVSKLLKLDAGSIEVLEVFSDASQIAYWSKGSVAAAVTAKVLKGYPDGTFGPVKALTRAESLALIDAAVSRTGQSAQGAVTPAPAVTPSATPAATAAPTATAAAAAGGSGGGSGGGGGPQVTPTQAPAATPTPVPTPTPTPSPEPVNELPVKELPALDISITSRPDDSVTNAVYLEVDYSRVIGSTISLNDQITYYVTAKPISSRDLRWELTNLQYASISTGYSLKTLTYTGVSIPKSRIGTAGDKYVSVVVRNSSNEVTGFYTQKVNLQPSVTEAYSSIMLLNSGVTITQEKFSTVSSQVYYRDTIDVEDAALQFGGRAVGYTITPKYYMDSNLNLELNDIIHASRKVYRDGWVSVVDATVSSNTAVGASSPGYIPFAYDTLYNFKTYNEDEYTIIFLDSEMKPLGYYTGKVMLSTDLKLEAAMKRIDELPLNVTLMDEDAVNRAYRAYLPFDDSFNWGERKTKLKNAVSALMDAKRSGPLQNMDLVQSVIIDGYNQFNGKTISMNWMGFPDELKGSIGSFSYYITANPVRAEDLAQPSPYGEFDFADIHSVVLPVTDKSGQNYVTVVYFNKAGQAIRYTTKLVDFSSKRPVWDGTAAQIGDGVKLVRDYNNGTRIDYVSVKDYQKTHPEAVYFTATSKSALAAAKQEFSAESAVQYLNDYRNTNSIYPYERIQLSDDAARNGQPEDYIILFYDANYKALNYYIGGLTD</sequence>
<dbReference type="InterPro" id="IPR051465">
    <property type="entry name" value="Cell_Envelope_Struct_Comp"/>
</dbReference>
<dbReference type="PROSITE" id="PS51272">
    <property type="entry name" value="SLH"/>
    <property type="match status" value="3"/>
</dbReference>
<feature type="domain" description="SLH" evidence="3">
    <location>
        <begin position="86"/>
        <end position="148"/>
    </location>
</feature>
<feature type="region of interest" description="Disordered" evidence="1">
    <location>
        <begin position="235"/>
        <end position="281"/>
    </location>
</feature>
<dbReference type="PANTHER" id="PTHR43308">
    <property type="entry name" value="OUTER MEMBRANE PROTEIN ALPHA-RELATED"/>
    <property type="match status" value="1"/>
</dbReference>
<dbReference type="EMBL" id="JAGGLV010000014">
    <property type="protein sequence ID" value="MBP2114017.1"/>
    <property type="molecule type" value="Genomic_DNA"/>
</dbReference>
<feature type="domain" description="SLH" evidence="3">
    <location>
        <begin position="151"/>
        <end position="211"/>
    </location>
</feature>
<organism evidence="4 5">
    <name type="scientific">Paenibacillus silagei</name>
    <dbReference type="NCBI Taxonomy" id="1670801"/>
    <lineage>
        <taxon>Bacteria</taxon>
        <taxon>Bacillati</taxon>
        <taxon>Bacillota</taxon>
        <taxon>Bacilli</taxon>
        <taxon>Bacillales</taxon>
        <taxon>Paenibacillaceae</taxon>
        <taxon>Paenibacillus</taxon>
    </lineage>
</organism>
<feature type="domain" description="SLH" evidence="3">
    <location>
        <begin position="27"/>
        <end position="85"/>
    </location>
</feature>
<name>A0ABS4NVB8_9BACL</name>
<dbReference type="PANTHER" id="PTHR43308:SF5">
    <property type="entry name" value="S-LAYER PROTEIN _ PEPTIDOGLYCAN ENDO-BETA-N-ACETYLGLUCOSAMINIDASE"/>
    <property type="match status" value="1"/>
</dbReference>
<feature type="compositionally biased region" description="Pro residues" evidence="1">
    <location>
        <begin position="262"/>
        <end position="276"/>
    </location>
</feature>
<comment type="caution">
    <text evidence="4">The sequence shown here is derived from an EMBL/GenBank/DDBJ whole genome shotgun (WGS) entry which is preliminary data.</text>
</comment>
<feature type="compositionally biased region" description="Gly residues" evidence="1">
    <location>
        <begin position="239"/>
        <end position="251"/>
    </location>
</feature>
<feature type="region of interest" description="Disordered" evidence="1">
    <location>
        <begin position="207"/>
        <end position="226"/>
    </location>
</feature>
<protein>
    <recommendedName>
        <fullName evidence="3">SLH domain-containing protein</fullName>
    </recommendedName>
</protein>
<feature type="compositionally biased region" description="Low complexity" evidence="1">
    <location>
        <begin position="208"/>
        <end position="226"/>
    </location>
</feature>
<reference evidence="4 5" key="1">
    <citation type="submission" date="2021-03" db="EMBL/GenBank/DDBJ databases">
        <title>Genomic Encyclopedia of Type Strains, Phase IV (KMG-IV): sequencing the most valuable type-strain genomes for metagenomic binning, comparative biology and taxonomic classification.</title>
        <authorList>
            <person name="Goeker M."/>
        </authorList>
    </citation>
    <scope>NUCLEOTIDE SEQUENCE [LARGE SCALE GENOMIC DNA]</scope>
    <source>
        <strain evidence="4 5">DSM 101953</strain>
    </source>
</reference>
<keyword evidence="2" id="KW-0732">Signal</keyword>
<gene>
    <name evidence="4" type="ORF">J2Z70_004178</name>
</gene>
<evidence type="ECO:0000313" key="5">
    <source>
        <dbReference type="Proteomes" id="UP000773462"/>
    </source>
</evidence>
<evidence type="ECO:0000313" key="4">
    <source>
        <dbReference type="EMBL" id="MBP2114017.1"/>
    </source>
</evidence>
<keyword evidence="5" id="KW-1185">Reference proteome</keyword>
<evidence type="ECO:0000256" key="2">
    <source>
        <dbReference type="SAM" id="SignalP"/>
    </source>
</evidence>
<feature type="compositionally biased region" description="Low complexity" evidence="1">
    <location>
        <begin position="252"/>
        <end position="261"/>
    </location>
</feature>
<dbReference type="Pfam" id="PF00395">
    <property type="entry name" value="SLH"/>
    <property type="match status" value="3"/>
</dbReference>
<feature type="chain" id="PRO_5046858229" description="SLH domain-containing protein" evidence="2">
    <location>
        <begin position="27"/>
        <end position="842"/>
    </location>
</feature>
<dbReference type="RefSeq" id="WP_209876323.1">
    <property type="nucleotide sequence ID" value="NZ_JAGGLV010000014.1"/>
</dbReference>
<dbReference type="Proteomes" id="UP000773462">
    <property type="component" value="Unassembled WGS sequence"/>
</dbReference>
<evidence type="ECO:0000259" key="3">
    <source>
        <dbReference type="PROSITE" id="PS51272"/>
    </source>
</evidence>